<feature type="domain" description="RecX third three-helical" evidence="7">
    <location>
        <begin position="91"/>
        <end position="137"/>
    </location>
</feature>
<comment type="subcellular location">
    <subcellularLocation>
        <location evidence="1 5">Cytoplasm</location>
    </subcellularLocation>
</comment>
<evidence type="ECO:0000256" key="5">
    <source>
        <dbReference type="HAMAP-Rule" id="MF_01114"/>
    </source>
</evidence>
<dbReference type="EMBL" id="CP154795">
    <property type="protein sequence ID" value="XAN07964.1"/>
    <property type="molecule type" value="Genomic_DNA"/>
</dbReference>
<evidence type="ECO:0000256" key="4">
    <source>
        <dbReference type="ARBA" id="ARBA00022490"/>
    </source>
</evidence>
<organism evidence="9 10">
    <name type="scientific">Ammonicoccus fulvus</name>
    <dbReference type="NCBI Taxonomy" id="3138240"/>
    <lineage>
        <taxon>Bacteria</taxon>
        <taxon>Bacillati</taxon>
        <taxon>Actinomycetota</taxon>
        <taxon>Actinomycetes</taxon>
        <taxon>Propionibacteriales</taxon>
        <taxon>Propionibacteriaceae</taxon>
        <taxon>Ammonicoccus</taxon>
    </lineage>
</organism>
<evidence type="ECO:0000259" key="7">
    <source>
        <dbReference type="Pfam" id="PF21981"/>
    </source>
</evidence>
<dbReference type="InterPro" id="IPR036388">
    <property type="entry name" value="WH-like_DNA-bd_sf"/>
</dbReference>
<evidence type="ECO:0000256" key="2">
    <source>
        <dbReference type="ARBA" id="ARBA00009695"/>
    </source>
</evidence>
<evidence type="ECO:0000259" key="8">
    <source>
        <dbReference type="Pfam" id="PF21982"/>
    </source>
</evidence>
<dbReference type="Proteomes" id="UP001442841">
    <property type="component" value="Chromosome"/>
</dbReference>
<dbReference type="PANTHER" id="PTHR33602:SF1">
    <property type="entry name" value="REGULATORY PROTEIN RECX FAMILY PROTEIN"/>
    <property type="match status" value="1"/>
</dbReference>
<accession>A0ABZ3FPJ2</accession>
<evidence type="ECO:0000259" key="6">
    <source>
        <dbReference type="Pfam" id="PF02631"/>
    </source>
</evidence>
<comment type="similarity">
    <text evidence="2 5">Belongs to the RecX family.</text>
</comment>
<dbReference type="HAMAP" id="MF_01114">
    <property type="entry name" value="RecX"/>
    <property type="match status" value="1"/>
</dbReference>
<dbReference type="Pfam" id="PF21981">
    <property type="entry name" value="RecX_HTH3"/>
    <property type="match status" value="1"/>
</dbReference>
<dbReference type="InterPro" id="IPR053926">
    <property type="entry name" value="RecX_HTH_1st"/>
</dbReference>
<keyword evidence="10" id="KW-1185">Reference proteome</keyword>
<reference evidence="9 10" key="1">
    <citation type="submission" date="2024-04" db="EMBL/GenBank/DDBJ databases">
        <title>Isolation of an actinomycete strain from pig manure.</title>
        <authorList>
            <person name="Gong T."/>
            <person name="Yu Z."/>
            <person name="An M."/>
            <person name="Wei C."/>
            <person name="Yang W."/>
            <person name="Liu L."/>
        </authorList>
    </citation>
    <scope>NUCLEOTIDE SEQUENCE [LARGE SCALE GENOMIC DNA]</scope>
    <source>
        <strain evidence="9 10">ZF39</strain>
    </source>
</reference>
<dbReference type="Pfam" id="PF02631">
    <property type="entry name" value="RecX_HTH2"/>
    <property type="match status" value="1"/>
</dbReference>
<evidence type="ECO:0000256" key="3">
    <source>
        <dbReference type="ARBA" id="ARBA00018111"/>
    </source>
</evidence>
<dbReference type="InterPro" id="IPR053925">
    <property type="entry name" value="RecX_HTH_3rd"/>
</dbReference>
<dbReference type="Gene3D" id="1.10.10.10">
    <property type="entry name" value="Winged helix-like DNA-binding domain superfamily/Winged helix DNA-binding domain"/>
    <property type="match status" value="2"/>
</dbReference>
<evidence type="ECO:0000313" key="10">
    <source>
        <dbReference type="Proteomes" id="UP001442841"/>
    </source>
</evidence>
<feature type="domain" description="RecX second three-helical" evidence="6">
    <location>
        <begin position="43"/>
        <end position="84"/>
    </location>
</feature>
<gene>
    <name evidence="5" type="primary">recX</name>
    <name evidence="9" type="ORF">AADG42_11825</name>
</gene>
<dbReference type="PANTHER" id="PTHR33602">
    <property type="entry name" value="REGULATORY PROTEIN RECX FAMILY PROTEIN"/>
    <property type="match status" value="1"/>
</dbReference>
<keyword evidence="4 5" id="KW-0963">Cytoplasm</keyword>
<dbReference type="InterPro" id="IPR053924">
    <property type="entry name" value="RecX_HTH_2nd"/>
</dbReference>
<proteinExistence type="inferred from homology"/>
<evidence type="ECO:0000313" key="9">
    <source>
        <dbReference type="EMBL" id="XAN07964.1"/>
    </source>
</evidence>
<protein>
    <recommendedName>
        <fullName evidence="3 5">Regulatory protein RecX</fullName>
    </recommendedName>
</protein>
<dbReference type="InterPro" id="IPR003783">
    <property type="entry name" value="Regulatory_RecX"/>
</dbReference>
<feature type="domain" description="RecX first three-helical" evidence="8">
    <location>
        <begin position="2"/>
        <end position="36"/>
    </location>
</feature>
<sequence length="150" mass="16763">MLRQLTMQARSRSELAEILRKRNVPIEAADAVLDRMTEVGLIDDAAYAQSWVDSRQQRRHLSRSVLRRELQQKGIDRDVVAEAIGQVTVDDEREAAVALAEKKLRSMRGLDAAVKRRRIVGALARKGFGSDLVGSVLRDLDLDADETQAV</sequence>
<evidence type="ECO:0000256" key="1">
    <source>
        <dbReference type="ARBA" id="ARBA00004496"/>
    </source>
</evidence>
<name>A0ABZ3FPJ2_9ACTN</name>
<comment type="function">
    <text evidence="5">Modulates RecA activity.</text>
</comment>
<dbReference type="Pfam" id="PF21982">
    <property type="entry name" value="RecX_HTH1"/>
    <property type="match status" value="1"/>
</dbReference>
<dbReference type="RefSeq" id="WP_425309419.1">
    <property type="nucleotide sequence ID" value="NZ_CP154795.1"/>
</dbReference>